<dbReference type="InterPro" id="IPR004839">
    <property type="entry name" value="Aminotransferase_I/II_large"/>
</dbReference>
<sequence>MTTVEIRGRIGPRALEDLLGTWANGGQSAYEALADRIRLLIIDGRLPTGTRLPAERELAETLGRSRTTIVSAYRQLRETGHLVSVRGSGSATMLPPTPLPAGPEPHDVVVDFARAAPAAISGLENVVERATRNIGTVLTKTGFDLVGSVELRERIAAHYAARGLPTSADEIMITLGAQHAIALVSRTLLRPADRVLVESPTYPHALDAFRGAGGRLVTTPVTTRGWDLDQLRDTLERVRPALAYLQLDFQNPTGASMPPDQRDDVIRAARRTGTVIVIDDTTADLDLGRGWTDVPFAARADTAVGGRSSGHAGGARSPRTHAAGQPAVITLGSLGKSVWGGLRIGWVRADGDVLRSLRAARAASDLGNPELEQLIACEVFDDYPALLERRIAQLRHQRDVLVGELRSRMPSWDVPVPDGGASLWVGLGAPISSTLALFGLTRGVHVIAGPRFGADGAFERFARIPYTLSAEDLVRGVHALADTARALPALPLPAGTTQLAEVV</sequence>
<dbReference type="InterPro" id="IPR000524">
    <property type="entry name" value="Tscrpt_reg_HTH_GntR"/>
</dbReference>
<dbReference type="InterPro" id="IPR015422">
    <property type="entry name" value="PyrdxlP-dep_Trfase_small"/>
</dbReference>
<dbReference type="GO" id="GO:0003700">
    <property type="term" value="F:DNA-binding transcription factor activity"/>
    <property type="evidence" value="ECO:0007669"/>
    <property type="project" value="InterPro"/>
</dbReference>
<dbReference type="InterPro" id="IPR015421">
    <property type="entry name" value="PyrdxlP-dep_Trfase_major"/>
</dbReference>
<evidence type="ECO:0000259" key="7">
    <source>
        <dbReference type="PROSITE" id="PS50949"/>
    </source>
</evidence>
<dbReference type="PROSITE" id="PS50949">
    <property type="entry name" value="HTH_GNTR"/>
    <property type="match status" value="1"/>
</dbReference>
<name>A0A4R5CC48_9ACTN</name>
<dbReference type="SUPFAM" id="SSF46785">
    <property type="entry name" value="Winged helix' DNA-binding domain"/>
    <property type="match status" value="1"/>
</dbReference>
<keyword evidence="8" id="KW-0032">Aminotransferase</keyword>
<dbReference type="Gene3D" id="3.90.1150.10">
    <property type="entry name" value="Aspartate Aminotransferase, domain 1"/>
    <property type="match status" value="1"/>
</dbReference>
<dbReference type="OrthoDB" id="199743at2"/>
<evidence type="ECO:0000313" key="8">
    <source>
        <dbReference type="EMBL" id="TDD95803.1"/>
    </source>
</evidence>
<dbReference type="PANTHER" id="PTHR46577:SF1">
    <property type="entry name" value="HTH-TYPE TRANSCRIPTIONAL REGULATORY PROTEIN GABR"/>
    <property type="match status" value="1"/>
</dbReference>
<evidence type="ECO:0000256" key="6">
    <source>
        <dbReference type="SAM" id="MobiDB-lite"/>
    </source>
</evidence>
<comment type="caution">
    <text evidence="8">The sequence shown here is derived from an EMBL/GenBank/DDBJ whole genome shotgun (WGS) entry which is preliminary data.</text>
</comment>
<protein>
    <submittedName>
        <fullName evidence="8">PLP-dependent aminotransferase family protein</fullName>
    </submittedName>
</protein>
<dbReference type="InterPro" id="IPR051446">
    <property type="entry name" value="HTH_trans_reg/aminotransferase"/>
</dbReference>
<gene>
    <name evidence="8" type="ORF">E1269_31010</name>
</gene>
<evidence type="ECO:0000256" key="1">
    <source>
        <dbReference type="ARBA" id="ARBA00005384"/>
    </source>
</evidence>
<dbReference type="CDD" id="cd07377">
    <property type="entry name" value="WHTH_GntR"/>
    <property type="match status" value="1"/>
</dbReference>
<dbReference type="GO" id="GO:0008483">
    <property type="term" value="F:transaminase activity"/>
    <property type="evidence" value="ECO:0007669"/>
    <property type="project" value="UniProtKB-KW"/>
</dbReference>
<keyword evidence="4" id="KW-0238">DNA-binding</keyword>
<keyword evidence="9" id="KW-1185">Reference proteome</keyword>
<reference evidence="8 9" key="1">
    <citation type="submission" date="2019-03" db="EMBL/GenBank/DDBJ databases">
        <title>Draft genome sequences of novel Actinobacteria.</title>
        <authorList>
            <person name="Sahin N."/>
            <person name="Ay H."/>
            <person name="Saygin H."/>
        </authorList>
    </citation>
    <scope>NUCLEOTIDE SEQUENCE [LARGE SCALE GENOMIC DNA]</scope>
    <source>
        <strain evidence="8 9">5K138</strain>
    </source>
</reference>
<dbReference type="AlphaFoldDB" id="A0A4R5CC48"/>
<dbReference type="Pfam" id="PF00155">
    <property type="entry name" value="Aminotran_1_2"/>
    <property type="match status" value="1"/>
</dbReference>
<dbReference type="InterPro" id="IPR015424">
    <property type="entry name" value="PyrdxlP-dep_Trfase"/>
</dbReference>
<feature type="domain" description="HTH gntR-type" evidence="7">
    <location>
        <begin position="27"/>
        <end position="95"/>
    </location>
</feature>
<dbReference type="Gene3D" id="3.40.640.10">
    <property type="entry name" value="Type I PLP-dependent aspartate aminotransferase-like (Major domain)"/>
    <property type="match status" value="1"/>
</dbReference>
<keyword evidence="8" id="KW-0808">Transferase</keyword>
<accession>A0A4R5CC48</accession>
<dbReference type="Pfam" id="PF00392">
    <property type="entry name" value="GntR"/>
    <property type="match status" value="1"/>
</dbReference>
<dbReference type="InterPro" id="IPR036388">
    <property type="entry name" value="WH-like_DNA-bd_sf"/>
</dbReference>
<keyword evidence="3" id="KW-0805">Transcription regulation</keyword>
<dbReference type="SUPFAM" id="SSF53383">
    <property type="entry name" value="PLP-dependent transferases"/>
    <property type="match status" value="1"/>
</dbReference>
<dbReference type="Gene3D" id="1.10.10.10">
    <property type="entry name" value="Winged helix-like DNA-binding domain superfamily/Winged helix DNA-binding domain"/>
    <property type="match status" value="1"/>
</dbReference>
<feature type="region of interest" description="Disordered" evidence="6">
    <location>
        <begin position="303"/>
        <end position="324"/>
    </location>
</feature>
<evidence type="ECO:0000256" key="5">
    <source>
        <dbReference type="ARBA" id="ARBA00023163"/>
    </source>
</evidence>
<dbReference type="EMBL" id="SMKZ01000088">
    <property type="protein sequence ID" value="TDD95803.1"/>
    <property type="molecule type" value="Genomic_DNA"/>
</dbReference>
<proteinExistence type="inferred from homology"/>
<comment type="similarity">
    <text evidence="1">In the C-terminal section; belongs to the class-I pyridoxal-phosphate-dependent aminotransferase family.</text>
</comment>
<dbReference type="PANTHER" id="PTHR46577">
    <property type="entry name" value="HTH-TYPE TRANSCRIPTIONAL REGULATORY PROTEIN GABR"/>
    <property type="match status" value="1"/>
</dbReference>
<organism evidence="8 9">
    <name type="scientific">Jiangella asiatica</name>
    <dbReference type="NCBI Taxonomy" id="2530372"/>
    <lineage>
        <taxon>Bacteria</taxon>
        <taxon>Bacillati</taxon>
        <taxon>Actinomycetota</taxon>
        <taxon>Actinomycetes</taxon>
        <taxon>Jiangellales</taxon>
        <taxon>Jiangellaceae</taxon>
        <taxon>Jiangella</taxon>
    </lineage>
</organism>
<dbReference type="GO" id="GO:0003677">
    <property type="term" value="F:DNA binding"/>
    <property type="evidence" value="ECO:0007669"/>
    <property type="project" value="UniProtKB-KW"/>
</dbReference>
<dbReference type="InterPro" id="IPR036390">
    <property type="entry name" value="WH_DNA-bd_sf"/>
</dbReference>
<keyword evidence="5" id="KW-0804">Transcription</keyword>
<evidence type="ECO:0000256" key="3">
    <source>
        <dbReference type="ARBA" id="ARBA00023015"/>
    </source>
</evidence>
<dbReference type="InParanoid" id="A0A4R5CC48"/>
<dbReference type="SMART" id="SM00345">
    <property type="entry name" value="HTH_GNTR"/>
    <property type="match status" value="1"/>
</dbReference>
<keyword evidence="2" id="KW-0663">Pyridoxal phosphate</keyword>
<evidence type="ECO:0000256" key="4">
    <source>
        <dbReference type="ARBA" id="ARBA00023125"/>
    </source>
</evidence>
<dbReference type="RefSeq" id="WP_131901954.1">
    <property type="nucleotide sequence ID" value="NZ_SMKZ01000088.1"/>
</dbReference>
<dbReference type="Proteomes" id="UP000294739">
    <property type="component" value="Unassembled WGS sequence"/>
</dbReference>
<evidence type="ECO:0000313" key="9">
    <source>
        <dbReference type="Proteomes" id="UP000294739"/>
    </source>
</evidence>
<dbReference type="PRINTS" id="PR00035">
    <property type="entry name" value="HTHGNTR"/>
</dbReference>
<evidence type="ECO:0000256" key="2">
    <source>
        <dbReference type="ARBA" id="ARBA00022898"/>
    </source>
</evidence>
<dbReference type="GO" id="GO:0030170">
    <property type="term" value="F:pyridoxal phosphate binding"/>
    <property type="evidence" value="ECO:0007669"/>
    <property type="project" value="InterPro"/>
</dbReference>
<dbReference type="CDD" id="cd00609">
    <property type="entry name" value="AAT_like"/>
    <property type="match status" value="1"/>
</dbReference>